<dbReference type="Proteomes" id="UP000625033">
    <property type="component" value="Unassembled WGS sequence"/>
</dbReference>
<dbReference type="AlphaFoldDB" id="A0A931DBM6"/>
<evidence type="ECO:0000313" key="1">
    <source>
        <dbReference type="EMBL" id="MBG6085603.1"/>
    </source>
</evidence>
<sequence>MLTRRDAAIALDIPLEMAKRHGLPARMQEADVDDLRANPPAWLAQSQANRTGKRPVWLHLTCTVCGFTEAVRPKKWWPDFDYLYCADHGDRLLPAVAPLHVRCEYPGVGTRLTGVVDEPSRPGSSAP</sequence>
<keyword evidence="2" id="KW-1185">Reference proteome</keyword>
<reference evidence="1" key="1">
    <citation type="submission" date="2020-11" db="EMBL/GenBank/DDBJ databases">
        <title>Sequencing the genomes of 1000 actinobacteria strains.</title>
        <authorList>
            <person name="Klenk H.-P."/>
        </authorList>
    </citation>
    <scope>NUCLEOTIDE SEQUENCE</scope>
    <source>
        <strain evidence="1">DSM 26152</strain>
    </source>
</reference>
<proteinExistence type="predicted"/>
<dbReference type="EMBL" id="JADOTZ010000001">
    <property type="protein sequence ID" value="MBG6085603.1"/>
    <property type="molecule type" value="Genomic_DNA"/>
</dbReference>
<name>A0A931DBM6_9MICC</name>
<comment type="caution">
    <text evidence="1">The sequence shown here is derived from an EMBL/GenBank/DDBJ whole genome shotgun (WGS) entry which is preliminary data.</text>
</comment>
<organism evidence="1 2">
    <name type="scientific">Zhihengliuella flava</name>
    <dbReference type="NCBI Taxonomy" id="1285193"/>
    <lineage>
        <taxon>Bacteria</taxon>
        <taxon>Bacillati</taxon>
        <taxon>Actinomycetota</taxon>
        <taxon>Actinomycetes</taxon>
        <taxon>Micrococcales</taxon>
        <taxon>Micrococcaceae</taxon>
        <taxon>Zhihengliuella</taxon>
    </lineage>
</organism>
<protein>
    <submittedName>
        <fullName evidence="1">Uncharacterized protein</fullName>
    </submittedName>
</protein>
<evidence type="ECO:0000313" key="2">
    <source>
        <dbReference type="Proteomes" id="UP000625033"/>
    </source>
</evidence>
<gene>
    <name evidence="1" type="ORF">IW252_002370</name>
</gene>
<accession>A0A931DBM6</accession>
<dbReference type="RefSeq" id="WP_196836771.1">
    <property type="nucleotide sequence ID" value="NZ_JADOTZ010000001.1"/>
</dbReference>